<proteinExistence type="inferred from homology"/>
<dbReference type="InterPro" id="IPR000301">
    <property type="entry name" value="Tetraspanin_animals"/>
</dbReference>
<evidence type="ECO:0000256" key="3">
    <source>
        <dbReference type="ARBA" id="ARBA00022692"/>
    </source>
</evidence>
<feature type="transmembrane region" description="Helical" evidence="6">
    <location>
        <begin position="52"/>
        <end position="71"/>
    </location>
</feature>
<dbReference type="EMBL" id="CACVKT020000754">
    <property type="protein sequence ID" value="CAC5362749.1"/>
    <property type="molecule type" value="Genomic_DNA"/>
</dbReference>
<feature type="transmembrane region" description="Helical" evidence="6">
    <location>
        <begin position="83"/>
        <end position="105"/>
    </location>
</feature>
<keyword evidence="5 6" id="KW-0472">Membrane</keyword>
<dbReference type="Gene3D" id="1.10.1450.10">
    <property type="entry name" value="Tetraspanin"/>
    <property type="match status" value="1"/>
</dbReference>
<dbReference type="Proteomes" id="UP000507470">
    <property type="component" value="Unassembled WGS sequence"/>
</dbReference>
<evidence type="ECO:0000256" key="4">
    <source>
        <dbReference type="ARBA" id="ARBA00022989"/>
    </source>
</evidence>
<feature type="transmembrane region" description="Helical" evidence="6">
    <location>
        <begin position="240"/>
        <end position="263"/>
    </location>
</feature>
<comment type="subcellular location">
    <subcellularLocation>
        <location evidence="1 6">Membrane</location>
        <topology evidence="1 6">Multi-pass membrane protein</topology>
    </subcellularLocation>
</comment>
<dbReference type="SUPFAM" id="SSF48652">
    <property type="entry name" value="Tetraspanin"/>
    <property type="match status" value="1"/>
</dbReference>
<dbReference type="Pfam" id="PF00335">
    <property type="entry name" value="Tetraspanin"/>
    <property type="match status" value="1"/>
</dbReference>
<dbReference type="InterPro" id="IPR008952">
    <property type="entry name" value="Tetraspanin_EC2_sf"/>
</dbReference>
<keyword evidence="4 6" id="KW-1133">Transmembrane helix</keyword>
<dbReference type="PIRSF" id="PIRSF002419">
    <property type="entry name" value="Tetraspanin"/>
    <property type="match status" value="1"/>
</dbReference>
<dbReference type="PANTHER" id="PTHR19282">
    <property type="entry name" value="TETRASPANIN"/>
    <property type="match status" value="1"/>
</dbReference>
<feature type="transmembrane region" description="Helical" evidence="6">
    <location>
        <begin position="12"/>
        <end position="32"/>
    </location>
</feature>
<dbReference type="InterPro" id="IPR018499">
    <property type="entry name" value="Tetraspanin/Peripherin"/>
</dbReference>
<evidence type="ECO:0000256" key="6">
    <source>
        <dbReference type="RuleBase" id="RU361218"/>
    </source>
</evidence>
<protein>
    <recommendedName>
        <fullName evidence="6">Tetraspanin</fullName>
    </recommendedName>
</protein>
<dbReference type="OrthoDB" id="438211at2759"/>
<evidence type="ECO:0000313" key="7">
    <source>
        <dbReference type="EMBL" id="CAC5362749.1"/>
    </source>
</evidence>
<organism evidence="7 8">
    <name type="scientific">Mytilus coruscus</name>
    <name type="common">Sea mussel</name>
    <dbReference type="NCBI Taxonomy" id="42192"/>
    <lineage>
        <taxon>Eukaryota</taxon>
        <taxon>Metazoa</taxon>
        <taxon>Spiralia</taxon>
        <taxon>Lophotrochozoa</taxon>
        <taxon>Mollusca</taxon>
        <taxon>Bivalvia</taxon>
        <taxon>Autobranchia</taxon>
        <taxon>Pteriomorphia</taxon>
        <taxon>Mytilida</taxon>
        <taxon>Mytiloidea</taxon>
        <taxon>Mytilidae</taxon>
        <taxon>Mytilinae</taxon>
        <taxon>Mytilus</taxon>
    </lineage>
</organism>
<name>A0A6J8A8T6_MYTCO</name>
<comment type="similarity">
    <text evidence="2 6">Belongs to the tetraspanin (TM4SF) family.</text>
</comment>
<sequence>MLSRQTLKIFMTITNVLFFIIAGVMLGIGIWIAVDKIFISDIIGTDLFNAGAYLMIICGAVLILISIWGCLSTVQMKRMYIMIYFVAVLVSLIMLIGAGIMAAAFQGEIKSTMLASMRATLQSYYGYEGTRADTVTHSWDTTQTLLRCCAVEDRDYRLYRESWFYKTQIEQGVQRGEIKYVPESCCVYTERYQQYVNLKTCQKSTHMAPGSDTDRGNNPALYYTGCYQAAVNFVKGNAEVLVGMGFGFSVILICGMVFSILLYRRITYDFTPVSTRER</sequence>
<gene>
    <name evidence="7" type="ORF">MCOR_4416</name>
</gene>
<evidence type="ECO:0000256" key="1">
    <source>
        <dbReference type="ARBA" id="ARBA00004141"/>
    </source>
</evidence>
<evidence type="ECO:0000256" key="5">
    <source>
        <dbReference type="ARBA" id="ARBA00023136"/>
    </source>
</evidence>
<dbReference type="AlphaFoldDB" id="A0A6J8A8T6"/>
<keyword evidence="3 6" id="KW-0812">Transmembrane</keyword>
<reference evidence="7 8" key="1">
    <citation type="submission" date="2020-06" db="EMBL/GenBank/DDBJ databases">
        <authorList>
            <person name="Li R."/>
            <person name="Bekaert M."/>
        </authorList>
    </citation>
    <scope>NUCLEOTIDE SEQUENCE [LARGE SCALE GENOMIC DNA]</scope>
    <source>
        <strain evidence="8">wild</strain>
    </source>
</reference>
<keyword evidence="8" id="KW-1185">Reference proteome</keyword>
<dbReference type="PRINTS" id="PR00259">
    <property type="entry name" value="TMFOUR"/>
</dbReference>
<evidence type="ECO:0000313" key="8">
    <source>
        <dbReference type="Proteomes" id="UP000507470"/>
    </source>
</evidence>
<dbReference type="GO" id="GO:0005886">
    <property type="term" value="C:plasma membrane"/>
    <property type="evidence" value="ECO:0007669"/>
    <property type="project" value="TreeGrafter"/>
</dbReference>
<dbReference type="PANTHER" id="PTHR19282:SF544">
    <property type="entry name" value="TETRASPANIN"/>
    <property type="match status" value="1"/>
</dbReference>
<evidence type="ECO:0000256" key="2">
    <source>
        <dbReference type="ARBA" id="ARBA00006840"/>
    </source>
</evidence>
<accession>A0A6J8A8T6</accession>